<dbReference type="InterPro" id="IPR025251">
    <property type="entry name" value="DUF4213"/>
</dbReference>
<proteinExistence type="predicted"/>
<dbReference type="Proteomes" id="UP000182517">
    <property type="component" value="Chromosome"/>
</dbReference>
<feature type="domain" description="DUF4213" evidence="2">
    <location>
        <begin position="12"/>
        <end position="94"/>
    </location>
</feature>
<dbReference type="Pfam" id="PF04016">
    <property type="entry name" value="DUF364"/>
    <property type="match status" value="1"/>
</dbReference>
<keyword evidence="4" id="KW-1185">Reference proteome</keyword>
<dbReference type="InterPro" id="IPR007161">
    <property type="entry name" value="DUF364"/>
</dbReference>
<organism evidence="3 4">
    <name type="scientific">Syntrophotalea acetylenivorans</name>
    <dbReference type="NCBI Taxonomy" id="1842532"/>
    <lineage>
        <taxon>Bacteria</taxon>
        <taxon>Pseudomonadati</taxon>
        <taxon>Thermodesulfobacteriota</taxon>
        <taxon>Desulfuromonadia</taxon>
        <taxon>Desulfuromonadales</taxon>
        <taxon>Syntrophotaleaceae</taxon>
        <taxon>Syntrophotalea</taxon>
    </lineage>
</organism>
<dbReference type="AlphaFoldDB" id="A0A1L3GKZ5"/>
<sequence>MSLKRQNALVELLNVSAKEQKVADVRIGLGYTAVCLEKHQAGLAWTPPRTVGCCTHLPLAGTLAGRPASELLQMLASEQPLQRTLGLATANALLAAGPLPETSREEVLDGLKITAEDHVAMVGYFGPLVKRIQKIGCRFDIIELDSSRPGVLNPEQGRAVLAECSVAILTGTSLVTGTCDELLNDLGQPREAVLLGPSAPFCPQIFSDTPLTRIAGALVLDANGVLQVVSEGGGTPRLKSHVSFETMIL</sequence>
<reference evidence="3 4" key="1">
    <citation type="journal article" date="2017" name="Genome Announc.">
        <title>Complete Genome Sequences of Two Acetylene-Fermenting Pelobacter acetylenicus Strains.</title>
        <authorList>
            <person name="Sutton J.M."/>
            <person name="Baesman S.M."/>
            <person name="Fierst J.L."/>
            <person name="Poret-Peterson A.T."/>
            <person name="Oremland R.S."/>
            <person name="Dunlap D.S."/>
            <person name="Akob D.M."/>
        </authorList>
    </citation>
    <scope>NUCLEOTIDE SEQUENCE [LARGE SCALE GENOMIC DNA]</scope>
    <source>
        <strain evidence="3 4">SFB93</strain>
    </source>
</reference>
<gene>
    <name evidence="3" type="ORF">A7E78_01025</name>
</gene>
<dbReference type="Pfam" id="PF13938">
    <property type="entry name" value="DUF4213"/>
    <property type="match status" value="1"/>
</dbReference>
<dbReference type="SUPFAM" id="SSF159713">
    <property type="entry name" value="Dhaf3308-like"/>
    <property type="match status" value="1"/>
</dbReference>
<accession>A0A1L3GKZ5</accession>
<evidence type="ECO:0008006" key="5">
    <source>
        <dbReference type="Google" id="ProtNLM"/>
    </source>
</evidence>
<dbReference type="RefSeq" id="WP_072282526.1">
    <property type="nucleotide sequence ID" value="NZ_CP015519.1"/>
</dbReference>
<evidence type="ECO:0000259" key="1">
    <source>
        <dbReference type="Pfam" id="PF04016"/>
    </source>
</evidence>
<dbReference type="OrthoDB" id="5387051at2"/>
<evidence type="ECO:0000313" key="3">
    <source>
        <dbReference type="EMBL" id="APG26565.1"/>
    </source>
</evidence>
<dbReference type="KEGG" id="pef:A7E78_01025"/>
<evidence type="ECO:0000313" key="4">
    <source>
        <dbReference type="Proteomes" id="UP000182517"/>
    </source>
</evidence>
<dbReference type="Gene3D" id="3.40.50.11590">
    <property type="match status" value="1"/>
</dbReference>
<name>A0A1L3GKZ5_9BACT</name>
<dbReference type="STRING" id="1842532.A7E78_01025"/>
<protein>
    <recommendedName>
        <fullName evidence="5">Heavy-metal chelation domain-containing protein</fullName>
    </recommendedName>
</protein>
<feature type="domain" description="Putative heavy-metal chelation" evidence="1">
    <location>
        <begin position="108"/>
        <end position="247"/>
    </location>
</feature>
<evidence type="ECO:0000259" key="2">
    <source>
        <dbReference type="Pfam" id="PF13938"/>
    </source>
</evidence>
<dbReference type="EMBL" id="CP015519">
    <property type="protein sequence ID" value="APG26565.1"/>
    <property type="molecule type" value="Genomic_DNA"/>
</dbReference>